<dbReference type="Pfam" id="PF13087">
    <property type="entry name" value="AAA_12"/>
    <property type="match status" value="1"/>
</dbReference>
<dbReference type="CDD" id="cd18808">
    <property type="entry name" value="SF1_C_Upf1"/>
    <property type="match status" value="1"/>
</dbReference>
<proteinExistence type="predicted"/>
<feature type="domain" description="DNA2/NAM7 helicase-like C-terminal" evidence="5">
    <location>
        <begin position="911"/>
        <end position="1102"/>
    </location>
</feature>
<keyword evidence="2" id="KW-0378">Hydrolase</keyword>
<gene>
    <name evidence="7" type="ORF">OI18_03680</name>
</gene>
<dbReference type="OrthoDB" id="9757917at2"/>
<evidence type="ECO:0000256" key="3">
    <source>
        <dbReference type="ARBA" id="ARBA00022806"/>
    </source>
</evidence>
<dbReference type="PANTHER" id="PTHR43788">
    <property type="entry name" value="DNA2/NAM7 HELICASE FAMILY MEMBER"/>
    <property type="match status" value="1"/>
</dbReference>
<evidence type="ECO:0000256" key="4">
    <source>
        <dbReference type="ARBA" id="ARBA00022840"/>
    </source>
</evidence>
<dbReference type="Proteomes" id="UP000031408">
    <property type="component" value="Unassembled WGS sequence"/>
</dbReference>
<dbReference type="Gene3D" id="3.40.50.300">
    <property type="entry name" value="P-loop containing nucleotide triphosphate hydrolases"/>
    <property type="match status" value="2"/>
</dbReference>
<evidence type="ECO:0000313" key="8">
    <source>
        <dbReference type="Proteomes" id="UP000031408"/>
    </source>
</evidence>
<dbReference type="Pfam" id="PF13482">
    <property type="entry name" value="RNase_H_2"/>
    <property type="match status" value="1"/>
</dbReference>
<dbReference type="GO" id="GO:0005524">
    <property type="term" value="F:ATP binding"/>
    <property type="evidence" value="ECO:0007669"/>
    <property type="project" value="UniProtKB-KW"/>
</dbReference>
<dbReference type="InterPro" id="IPR019993">
    <property type="entry name" value="RecB_nuclease_TM0106_put"/>
</dbReference>
<dbReference type="GO" id="GO:0016787">
    <property type="term" value="F:hydrolase activity"/>
    <property type="evidence" value="ECO:0007669"/>
    <property type="project" value="UniProtKB-KW"/>
</dbReference>
<accession>A0A0C1IND8</accession>
<dbReference type="CDD" id="cd17934">
    <property type="entry name" value="DEXXQc_Upf1-like"/>
    <property type="match status" value="1"/>
</dbReference>
<organism evidence="7 8">
    <name type="scientific">Flavihumibacter solisilvae</name>
    <dbReference type="NCBI Taxonomy" id="1349421"/>
    <lineage>
        <taxon>Bacteria</taxon>
        <taxon>Pseudomonadati</taxon>
        <taxon>Bacteroidota</taxon>
        <taxon>Chitinophagia</taxon>
        <taxon>Chitinophagales</taxon>
        <taxon>Chitinophagaceae</taxon>
        <taxon>Flavihumibacter</taxon>
    </lineage>
</organism>
<dbReference type="Pfam" id="PF13604">
    <property type="entry name" value="AAA_30"/>
    <property type="match status" value="1"/>
</dbReference>
<sequence length="1131" mass="126025">MRILDTSLLLSAADLSNHLACAHLSWLNMQVAKGRLELPAFFDPGLKALQERGMHFEAAYLQYLKGQGLTIVKPSANDGSLTVDQTIQAMKNGADVIYQAALKMDQWQGRADFLLKVDKPSRLGNWSYEVADTKLAVDTCAGTVLQISLYSQMISAIQGVSPELMHVVKPVNGFERESYRVDDFSAYTRLVQKRLLLALERDSEIATTYPEPVDHCSICRWWQHCSGRRRIDDHLSLVAGLSTAHTKELTERNISTVEKLSGEPLPLAWKPSKGAAETYTRLREQARLQVAARKTGTPPYELLDPQEGAGLARLPEPSEGDLFFDFEGDPFVGTGGLEYLFGWTCYEQSIEVYHHLWAFDANQEKAVFEQFVDWVMERWEKYPDLHIYHYTSYEPAALKRLMGKHGTRENEIDRMLRAGIFVDLFTVTRQALRAGIESYSLKELEIIHGFTRKLALRDAALHKRAFEQLLEIGPTDELPEEMRLAIAQYNREDCESTRALRNWLENLRSGLVMQGAEIPRPIFDNGDPGEELDAHQQKIKDLFERLTAGISQERSERSDEEQGRWLLANMLDWYRREKKATWWEMFRLRDLSDEEMLDEKAGLAGLTYTGNRETVKKSVIDLYRFPPQDTDLHPGDKLLSTGYGGPAGEVVSIDLTTNTIRIKKGPSIKDNHPLTVFVHDDIKDTIKADAILRIATWVAENGIDADGPCRAGRDLLLGHPPRTSRLFLKDIDSQHLAVHWVTALDQGVLPIQGPPGAGKSYTASQMILALVKEGKKVGVTALSHKVIQNLLKKASDKASAAGVALSCMQKVTTISEATMKGIEEVTKPADILAALHNGEVQVVGGTAWLWAREDFFNTVDVLFVDEAGQLSLIDTLAVSQAATSLVLLGDPQQLKQPQQGSHPEGTEVSALEHVLGGHKTILPEKGIFLDTTWRMHPSICSFVSELFYEGRLHAMDKLINQRVAGDTAFAGAGLWFVPVEHSGNQGVSMEEVNKVKAIIDGLVTNNVYWVDENRQQHVLTAEDIKVIAPYNAQVGKIKATVPAGIQVGTVDKFQGQEAPVIIFSMATSTPADAPRGMEFLYSLNRLNVAVSRARGVCILVASPRLFEPDCKSPAQMRLANAFCRYIELASH</sequence>
<reference evidence="7 8" key="1">
    <citation type="submission" date="2014-11" db="EMBL/GenBank/DDBJ databases">
        <title>Genome sequence of Flavihumibacter solisilvae 3-3.</title>
        <authorList>
            <person name="Zhou G."/>
            <person name="Li M."/>
            <person name="Wang G."/>
        </authorList>
    </citation>
    <scope>NUCLEOTIDE SEQUENCE [LARGE SCALE GENOMIC DNA]</scope>
    <source>
        <strain evidence="7 8">3-3</strain>
    </source>
</reference>
<evidence type="ECO:0000259" key="6">
    <source>
        <dbReference type="Pfam" id="PF13482"/>
    </source>
</evidence>
<dbReference type="STRING" id="1349421.OI18_03680"/>
<keyword evidence="3" id="KW-0347">Helicase</keyword>
<evidence type="ECO:0000313" key="7">
    <source>
        <dbReference type="EMBL" id="KIC95760.1"/>
    </source>
</evidence>
<dbReference type="GO" id="GO:0043139">
    <property type="term" value="F:5'-3' DNA helicase activity"/>
    <property type="evidence" value="ECO:0007669"/>
    <property type="project" value="TreeGrafter"/>
</dbReference>
<dbReference type="InterPro" id="IPR038720">
    <property type="entry name" value="YprB_RNase_H-like_dom"/>
</dbReference>
<dbReference type="InterPro" id="IPR050534">
    <property type="entry name" value="Coronavir_polyprotein_1ab"/>
</dbReference>
<name>A0A0C1IND8_9BACT</name>
<dbReference type="InterPro" id="IPR041679">
    <property type="entry name" value="DNA2/NAM7-like_C"/>
</dbReference>
<evidence type="ECO:0000256" key="2">
    <source>
        <dbReference type="ARBA" id="ARBA00022801"/>
    </source>
</evidence>
<keyword evidence="1" id="KW-0547">Nucleotide-binding</keyword>
<dbReference type="NCBIfam" id="TIGR03491">
    <property type="entry name" value="TM0106 family RecB-like putative nuclease"/>
    <property type="match status" value="1"/>
</dbReference>
<feature type="domain" description="YprB ribonuclease H-like" evidence="6">
    <location>
        <begin position="322"/>
        <end position="504"/>
    </location>
</feature>
<keyword evidence="8" id="KW-1185">Reference proteome</keyword>
<dbReference type="InterPro" id="IPR027417">
    <property type="entry name" value="P-loop_NTPase"/>
</dbReference>
<evidence type="ECO:0008006" key="9">
    <source>
        <dbReference type="Google" id="ProtNLM"/>
    </source>
</evidence>
<keyword evidence="4" id="KW-0067">ATP-binding</keyword>
<dbReference type="SUPFAM" id="SSF52540">
    <property type="entry name" value="P-loop containing nucleoside triphosphate hydrolases"/>
    <property type="match status" value="1"/>
</dbReference>
<comment type="caution">
    <text evidence="7">The sequence shown here is derived from an EMBL/GenBank/DDBJ whole genome shotgun (WGS) entry which is preliminary data.</text>
</comment>
<protein>
    <recommendedName>
        <fullName evidence="9">Nuclease</fullName>
    </recommendedName>
</protein>
<dbReference type="SUPFAM" id="SSF53098">
    <property type="entry name" value="Ribonuclease H-like"/>
    <property type="match status" value="1"/>
</dbReference>
<evidence type="ECO:0000259" key="5">
    <source>
        <dbReference type="Pfam" id="PF13087"/>
    </source>
</evidence>
<dbReference type="InterPro" id="IPR047187">
    <property type="entry name" value="SF1_C_Upf1"/>
</dbReference>
<dbReference type="InterPro" id="IPR012337">
    <property type="entry name" value="RNaseH-like_sf"/>
</dbReference>
<dbReference type="RefSeq" id="WP_039137380.1">
    <property type="nucleotide sequence ID" value="NZ_JSVC01000004.1"/>
</dbReference>
<dbReference type="PANTHER" id="PTHR43788:SF8">
    <property type="entry name" value="DNA-BINDING PROTEIN SMUBP-2"/>
    <property type="match status" value="1"/>
</dbReference>
<dbReference type="EMBL" id="JSVC01000004">
    <property type="protein sequence ID" value="KIC95760.1"/>
    <property type="molecule type" value="Genomic_DNA"/>
</dbReference>
<dbReference type="AlphaFoldDB" id="A0A0C1IND8"/>
<evidence type="ECO:0000256" key="1">
    <source>
        <dbReference type="ARBA" id="ARBA00022741"/>
    </source>
</evidence>